<evidence type="ECO:0000313" key="4">
    <source>
        <dbReference type="Proteomes" id="UP000078116"/>
    </source>
</evidence>
<evidence type="ECO:0000313" key="2">
    <source>
        <dbReference type="EMBL" id="OAJ57856.1"/>
    </source>
</evidence>
<proteinExistence type="predicted"/>
<dbReference type="Proteomes" id="UP000077961">
    <property type="component" value="Unassembled WGS sequence"/>
</dbReference>
<gene>
    <name evidence="2" type="ORF">A6V36_30925</name>
    <name evidence="1" type="ORF">A6V37_31460</name>
</gene>
<protein>
    <submittedName>
        <fullName evidence="1">Uncharacterized protein</fullName>
    </submittedName>
</protein>
<sequence>MCVGFAGEEGVLVVFLAGHVEQVLRVAQVVIERRELADGVVEQLLFPAEGLGVLRVVPDIRVFEFPVDFDQAQ</sequence>
<comment type="caution">
    <text evidence="1">The sequence shown here is derived from an EMBL/GenBank/DDBJ whole genome shotgun (WGS) entry which is preliminary data.</text>
</comment>
<dbReference type="Proteomes" id="UP000078116">
    <property type="component" value="Unassembled WGS sequence"/>
</dbReference>
<keyword evidence="3" id="KW-1185">Reference proteome</keyword>
<name>A0A1A9N2L6_9BURK</name>
<evidence type="ECO:0000313" key="3">
    <source>
        <dbReference type="Proteomes" id="UP000077961"/>
    </source>
</evidence>
<organism evidence="1 4">
    <name type="scientific">Paraburkholderia ginsengiterrae</name>
    <dbReference type="NCBI Taxonomy" id="1462993"/>
    <lineage>
        <taxon>Bacteria</taxon>
        <taxon>Pseudomonadati</taxon>
        <taxon>Pseudomonadota</taxon>
        <taxon>Betaproteobacteria</taxon>
        <taxon>Burkholderiales</taxon>
        <taxon>Burkholderiaceae</taxon>
        <taxon>Paraburkholderia</taxon>
    </lineage>
</organism>
<dbReference type="EMBL" id="LXKA01000334">
    <property type="protein sequence ID" value="OAJ56580.1"/>
    <property type="molecule type" value="Genomic_DNA"/>
</dbReference>
<reference evidence="3 4" key="1">
    <citation type="submission" date="2016-04" db="EMBL/GenBank/DDBJ databases">
        <title>Reclassification of Paraburkholderia panaciterrae (Farh et al. 2015) Dobritsa &amp; Samadpour 2016 as a later homotypic synonym of Paraburkholderia ginsengiterrae (Farh et al. 2015) Dobritsa &amp; Samadpour 2016.</title>
        <authorList>
            <person name="Dobritsa A.P."/>
            <person name="Kutumbaka K."/>
            <person name="Samadpour M."/>
        </authorList>
    </citation>
    <scope>NUCLEOTIDE SEQUENCE [LARGE SCALE GENOMIC DNA]</scope>
    <source>
        <strain evidence="1 4">DCY85</strain>
        <strain evidence="2 3">DCY85-1</strain>
    </source>
</reference>
<dbReference type="AlphaFoldDB" id="A0A1A9N2L6"/>
<evidence type="ECO:0000313" key="1">
    <source>
        <dbReference type="EMBL" id="OAJ56580.1"/>
    </source>
</evidence>
<accession>A0A1A9N2L6</accession>
<dbReference type="EMBL" id="LXJZ01000177">
    <property type="protein sequence ID" value="OAJ57856.1"/>
    <property type="molecule type" value="Genomic_DNA"/>
</dbReference>